<dbReference type="Gene3D" id="1.10.10.10">
    <property type="entry name" value="Winged helix-like DNA-binding domain superfamily/Winged helix DNA-binding domain"/>
    <property type="match status" value="1"/>
</dbReference>
<sequence length="93" mass="10059">MNIEKLDGTAFQKKVWREICKIPKGKTITYQELAKKIGKPKAVRAVGNAVGANPLAVIIPCHRVVRSDGSLGGYSGKGGMRTKRILLKKEGAL</sequence>
<evidence type="ECO:0000256" key="7">
    <source>
        <dbReference type="ARBA" id="ARBA00023204"/>
    </source>
</evidence>
<evidence type="ECO:0000256" key="1">
    <source>
        <dbReference type="ARBA" id="ARBA00001286"/>
    </source>
</evidence>
<dbReference type="Proteomes" id="UP000177370">
    <property type="component" value="Unassembled WGS sequence"/>
</dbReference>
<dbReference type="NCBIfam" id="TIGR00589">
    <property type="entry name" value="ogt"/>
    <property type="match status" value="1"/>
</dbReference>
<accession>A0A1F6V702</accession>
<dbReference type="PROSITE" id="PS00374">
    <property type="entry name" value="MGMT"/>
    <property type="match status" value="1"/>
</dbReference>
<dbReference type="EC" id="2.1.1.63" evidence="3"/>
<protein>
    <recommendedName>
        <fullName evidence="3">methylated-DNA--[protein]-cysteine S-methyltransferase</fullName>
        <ecNumber evidence="3">2.1.1.63</ecNumber>
    </recommendedName>
</protein>
<comment type="catalytic activity">
    <reaction evidence="1">
        <text>a 4-O-methyl-thymidine in DNA + L-cysteinyl-[protein] = a thymidine in DNA + S-methyl-L-cysteinyl-[protein]</text>
        <dbReference type="Rhea" id="RHEA:53428"/>
        <dbReference type="Rhea" id="RHEA-COMP:10131"/>
        <dbReference type="Rhea" id="RHEA-COMP:10132"/>
        <dbReference type="Rhea" id="RHEA-COMP:13555"/>
        <dbReference type="Rhea" id="RHEA-COMP:13556"/>
        <dbReference type="ChEBI" id="CHEBI:29950"/>
        <dbReference type="ChEBI" id="CHEBI:82612"/>
        <dbReference type="ChEBI" id="CHEBI:137386"/>
        <dbReference type="ChEBI" id="CHEBI:137387"/>
        <dbReference type="EC" id="2.1.1.63"/>
    </reaction>
</comment>
<gene>
    <name evidence="10" type="ORF">A2647_04770</name>
</gene>
<evidence type="ECO:0000256" key="2">
    <source>
        <dbReference type="ARBA" id="ARBA00008711"/>
    </source>
</evidence>
<keyword evidence="4 10" id="KW-0489">Methyltransferase</keyword>
<dbReference type="InterPro" id="IPR036217">
    <property type="entry name" value="MethylDNA_cys_MeTrfase_DNAb"/>
</dbReference>
<evidence type="ECO:0000259" key="9">
    <source>
        <dbReference type="Pfam" id="PF01035"/>
    </source>
</evidence>
<evidence type="ECO:0000313" key="11">
    <source>
        <dbReference type="Proteomes" id="UP000177370"/>
    </source>
</evidence>
<reference evidence="10 11" key="1">
    <citation type="journal article" date="2016" name="Nat. Commun.">
        <title>Thousands of microbial genomes shed light on interconnected biogeochemical processes in an aquifer system.</title>
        <authorList>
            <person name="Anantharaman K."/>
            <person name="Brown C.T."/>
            <person name="Hug L.A."/>
            <person name="Sharon I."/>
            <person name="Castelle C.J."/>
            <person name="Probst A.J."/>
            <person name="Thomas B.C."/>
            <person name="Singh A."/>
            <person name="Wilkins M.J."/>
            <person name="Karaoz U."/>
            <person name="Brodie E.L."/>
            <person name="Williams K.H."/>
            <person name="Hubbard S.S."/>
            <person name="Banfield J.F."/>
        </authorList>
    </citation>
    <scope>NUCLEOTIDE SEQUENCE [LARGE SCALE GENOMIC DNA]</scope>
</reference>
<evidence type="ECO:0000313" key="10">
    <source>
        <dbReference type="EMBL" id="OGI65289.1"/>
    </source>
</evidence>
<evidence type="ECO:0000256" key="4">
    <source>
        <dbReference type="ARBA" id="ARBA00022603"/>
    </source>
</evidence>
<dbReference type="SUPFAM" id="SSF46767">
    <property type="entry name" value="Methylated DNA-protein cysteine methyltransferase, C-terminal domain"/>
    <property type="match status" value="1"/>
</dbReference>
<dbReference type="PANTHER" id="PTHR10815:SF13">
    <property type="entry name" value="METHYLATED-DNA--PROTEIN-CYSTEINE METHYLTRANSFERASE"/>
    <property type="match status" value="1"/>
</dbReference>
<dbReference type="PANTHER" id="PTHR10815">
    <property type="entry name" value="METHYLATED-DNA--PROTEIN-CYSTEINE METHYLTRANSFERASE"/>
    <property type="match status" value="1"/>
</dbReference>
<dbReference type="InterPro" id="IPR001497">
    <property type="entry name" value="MethylDNA_cys_MeTrfase_AS"/>
</dbReference>
<keyword evidence="6" id="KW-0227">DNA damage</keyword>
<proteinExistence type="inferred from homology"/>
<keyword evidence="7" id="KW-0234">DNA repair</keyword>
<dbReference type="GO" id="GO:0003908">
    <property type="term" value="F:methylated-DNA-[protein]-cysteine S-methyltransferase activity"/>
    <property type="evidence" value="ECO:0007669"/>
    <property type="project" value="UniProtKB-EC"/>
</dbReference>
<evidence type="ECO:0000256" key="5">
    <source>
        <dbReference type="ARBA" id="ARBA00022679"/>
    </source>
</evidence>
<evidence type="ECO:0000256" key="3">
    <source>
        <dbReference type="ARBA" id="ARBA00011918"/>
    </source>
</evidence>
<dbReference type="FunFam" id="1.10.10.10:FF:000214">
    <property type="entry name" value="Methylated-DNA--protein-cysteine methyltransferase"/>
    <property type="match status" value="1"/>
</dbReference>
<organism evidence="10 11">
    <name type="scientific">Candidatus Nomurabacteria bacterium RIFCSPHIGHO2_01_FULL_40_24b</name>
    <dbReference type="NCBI Taxonomy" id="1801739"/>
    <lineage>
        <taxon>Bacteria</taxon>
        <taxon>Candidatus Nomuraibacteriota</taxon>
    </lineage>
</organism>
<evidence type="ECO:0000256" key="6">
    <source>
        <dbReference type="ARBA" id="ARBA00022763"/>
    </source>
</evidence>
<dbReference type="InterPro" id="IPR014048">
    <property type="entry name" value="MethylDNA_cys_MeTrfase_DNA-bd"/>
</dbReference>
<dbReference type="GO" id="GO:0006281">
    <property type="term" value="P:DNA repair"/>
    <property type="evidence" value="ECO:0007669"/>
    <property type="project" value="UniProtKB-KW"/>
</dbReference>
<dbReference type="InterPro" id="IPR036388">
    <property type="entry name" value="WH-like_DNA-bd_sf"/>
</dbReference>
<dbReference type="CDD" id="cd06445">
    <property type="entry name" value="ATase"/>
    <property type="match status" value="1"/>
</dbReference>
<keyword evidence="5 10" id="KW-0808">Transferase</keyword>
<comment type="caution">
    <text evidence="10">The sequence shown here is derived from an EMBL/GenBank/DDBJ whole genome shotgun (WGS) entry which is preliminary data.</text>
</comment>
<comment type="catalytic activity">
    <reaction evidence="8">
        <text>a 6-O-methyl-2'-deoxyguanosine in DNA + L-cysteinyl-[protein] = S-methyl-L-cysteinyl-[protein] + a 2'-deoxyguanosine in DNA</text>
        <dbReference type="Rhea" id="RHEA:24000"/>
        <dbReference type="Rhea" id="RHEA-COMP:10131"/>
        <dbReference type="Rhea" id="RHEA-COMP:10132"/>
        <dbReference type="Rhea" id="RHEA-COMP:11367"/>
        <dbReference type="Rhea" id="RHEA-COMP:11368"/>
        <dbReference type="ChEBI" id="CHEBI:29950"/>
        <dbReference type="ChEBI" id="CHEBI:82612"/>
        <dbReference type="ChEBI" id="CHEBI:85445"/>
        <dbReference type="ChEBI" id="CHEBI:85448"/>
        <dbReference type="EC" id="2.1.1.63"/>
    </reaction>
</comment>
<evidence type="ECO:0000256" key="8">
    <source>
        <dbReference type="ARBA" id="ARBA00049348"/>
    </source>
</evidence>
<dbReference type="Pfam" id="PF01035">
    <property type="entry name" value="DNA_binding_1"/>
    <property type="match status" value="1"/>
</dbReference>
<feature type="domain" description="Methylated-DNA-[protein]-cysteine S-methyltransferase DNA binding" evidence="9">
    <location>
        <begin position="10"/>
        <end position="92"/>
    </location>
</feature>
<dbReference type="EMBL" id="MFTP01000022">
    <property type="protein sequence ID" value="OGI65289.1"/>
    <property type="molecule type" value="Genomic_DNA"/>
</dbReference>
<dbReference type="AlphaFoldDB" id="A0A1F6V702"/>
<name>A0A1F6V702_9BACT</name>
<dbReference type="GO" id="GO:0032259">
    <property type="term" value="P:methylation"/>
    <property type="evidence" value="ECO:0007669"/>
    <property type="project" value="UniProtKB-KW"/>
</dbReference>
<comment type="similarity">
    <text evidence="2">Belongs to the MGMT family.</text>
</comment>